<feature type="compositionally biased region" description="Basic and acidic residues" evidence="6">
    <location>
        <begin position="193"/>
        <end position="208"/>
    </location>
</feature>
<dbReference type="PROSITE" id="PS00170">
    <property type="entry name" value="CSA_PPIASE_1"/>
    <property type="match status" value="1"/>
</dbReference>
<evidence type="ECO:0000256" key="2">
    <source>
        <dbReference type="ARBA" id="ARBA00007365"/>
    </source>
</evidence>
<evidence type="ECO:0000256" key="1">
    <source>
        <dbReference type="ARBA" id="ARBA00004123"/>
    </source>
</evidence>
<evidence type="ECO:0000256" key="6">
    <source>
        <dbReference type="SAM" id="MobiDB-lite"/>
    </source>
</evidence>
<protein>
    <recommendedName>
        <fullName evidence="5">Peptidyl-prolyl cis-trans isomerase</fullName>
        <shortName evidence="5">PPIase</shortName>
        <ecNumber evidence="5">5.2.1.8</ecNumber>
    </recommendedName>
</protein>
<gene>
    <name evidence="8" type="ORF">Fcan01_13994</name>
</gene>
<dbReference type="PANTHER" id="PTHR45625:SF6">
    <property type="entry name" value="SPLICEOSOME-ASSOCIATED PROTEIN CWC27 HOMOLOG"/>
    <property type="match status" value="1"/>
</dbReference>
<keyword evidence="3" id="KW-0539">Nucleus</keyword>
<comment type="subunit">
    <text evidence="4">Part of the activated spliceosome B/catalytic step 1 spliceosome, one of the forms of the spliceosome which has a well-formed active site but still cannot catalyze the branching reaction and is composed at least of 52 proteins, the U2, U5 and U6 snRNAs and the pre-mRNA. Recruited during early steps of activated spliceosome B maturation, it is probably one of the first proteins released from this complex as he matures to the spliceosome C complex. Component of the minor spliceosome, which splices U12-type introns.</text>
</comment>
<dbReference type="GO" id="GO:0003755">
    <property type="term" value="F:peptidyl-prolyl cis-trans isomerase activity"/>
    <property type="evidence" value="ECO:0007669"/>
    <property type="project" value="UniProtKB-UniRule"/>
</dbReference>
<organism evidence="8 9">
    <name type="scientific">Folsomia candida</name>
    <name type="common">Springtail</name>
    <dbReference type="NCBI Taxonomy" id="158441"/>
    <lineage>
        <taxon>Eukaryota</taxon>
        <taxon>Metazoa</taxon>
        <taxon>Ecdysozoa</taxon>
        <taxon>Arthropoda</taxon>
        <taxon>Hexapoda</taxon>
        <taxon>Collembola</taxon>
        <taxon>Entomobryomorpha</taxon>
        <taxon>Isotomoidea</taxon>
        <taxon>Isotomidae</taxon>
        <taxon>Proisotominae</taxon>
        <taxon>Folsomia</taxon>
    </lineage>
</organism>
<dbReference type="InterPro" id="IPR029000">
    <property type="entry name" value="Cyclophilin-like_dom_sf"/>
</dbReference>
<dbReference type="OMA" id="LVNFAMI"/>
<dbReference type="EMBL" id="LNIX01000008">
    <property type="protein sequence ID" value="OXA50849.1"/>
    <property type="molecule type" value="Genomic_DNA"/>
</dbReference>
<dbReference type="PRINTS" id="PR00153">
    <property type="entry name" value="CSAPPISMRASE"/>
</dbReference>
<evidence type="ECO:0000256" key="5">
    <source>
        <dbReference type="RuleBase" id="RU363019"/>
    </source>
</evidence>
<dbReference type="GO" id="GO:0006457">
    <property type="term" value="P:protein folding"/>
    <property type="evidence" value="ECO:0007669"/>
    <property type="project" value="InterPro"/>
</dbReference>
<dbReference type="EC" id="5.2.1.8" evidence="5"/>
<feature type="region of interest" description="Disordered" evidence="6">
    <location>
        <begin position="161"/>
        <end position="228"/>
    </location>
</feature>
<feature type="compositionally biased region" description="Basic and acidic residues" evidence="6">
    <location>
        <begin position="161"/>
        <end position="172"/>
    </location>
</feature>
<accession>A0A226E059</accession>
<proteinExistence type="inferred from homology"/>
<dbReference type="AlphaFoldDB" id="A0A226E059"/>
<dbReference type="Gene3D" id="2.40.100.10">
    <property type="entry name" value="Cyclophilin-like"/>
    <property type="match status" value="1"/>
</dbReference>
<evidence type="ECO:0000259" key="7">
    <source>
        <dbReference type="PROSITE" id="PS50072"/>
    </source>
</evidence>
<feature type="domain" description="PPIase cyclophilin-type" evidence="7">
    <location>
        <begin position="18"/>
        <end position="171"/>
    </location>
</feature>
<dbReference type="InterPro" id="IPR020892">
    <property type="entry name" value="Cyclophilin-type_PPIase_CS"/>
</dbReference>
<evidence type="ECO:0000256" key="3">
    <source>
        <dbReference type="ARBA" id="ARBA00023242"/>
    </source>
</evidence>
<comment type="function">
    <text evidence="5">PPIases accelerate the folding of proteins. It catalyzes the cis-trans isomerization of proline imidic peptide bonds in oligopeptides.</text>
</comment>
<evidence type="ECO:0000313" key="9">
    <source>
        <dbReference type="Proteomes" id="UP000198287"/>
    </source>
</evidence>
<comment type="subcellular location">
    <subcellularLocation>
        <location evidence="1">Nucleus</location>
    </subcellularLocation>
</comment>
<dbReference type="GO" id="GO:0071013">
    <property type="term" value="C:catalytic step 2 spliceosome"/>
    <property type="evidence" value="ECO:0007669"/>
    <property type="project" value="TreeGrafter"/>
</dbReference>
<comment type="similarity">
    <text evidence="2 5">Belongs to the cyclophilin-type PPIase family.</text>
</comment>
<dbReference type="Pfam" id="PF00160">
    <property type="entry name" value="Pro_isomerase"/>
    <property type="match status" value="1"/>
</dbReference>
<name>A0A226E059_FOLCA</name>
<dbReference type="PANTHER" id="PTHR45625">
    <property type="entry name" value="PEPTIDYL-PROLYL CIS-TRANS ISOMERASE-RELATED"/>
    <property type="match status" value="1"/>
</dbReference>
<dbReference type="PROSITE" id="PS50072">
    <property type="entry name" value="CSA_PPIASE_2"/>
    <property type="match status" value="1"/>
</dbReference>
<sequence>MSNIYIQEPPTEGKVLLETTVGDIDIELWSRECPKACRNFVQLCMEGYYDKTIFHRLVKGFIVQGGDPTGSGTGGNSVWGKPFKNEKPRYPHKILKTRILSNPFSDIVPRASIKSLSREDKNKKQSSASAIKNYSLLSFGEEAEEEEEEIDSLNKQLSEKGIKGKSSHDLTADPKLSSKPAIDQMDVGTTEENTNKRKIDKDDNAESKNDDDDNDDDDDDMSLDPGHSSIRLVNFAMIY</sequence>
<comment type="caution">
    <text evidence="8">The sequence shown here is derived from an EMBL/GenBank/DDBJ whole genome shotgun (WGS) entry which is preliminary data.</text>
</comment>
<evidence type="ECO:0000313" key="8">
    <source>
        <dbReference type="EMBL" id="OXA50849.1"/>
    </source>
</evidence>
<dbReference type="InterPro" id="IPR044666">
    <property type="entry name" value="Cyclophilin_A-like"/>
</dbReference>
<keyword evidence="9" id="KW-1185">Reference proteome</keyword>
<dbReference type="Proteomes" id="UP000198287">
    <property type="component" value="Unassembled WGS sequence"/>
</dbReference>
<reference evidence="8 9" key="1">
    <citation type="submission" date="2015-12" db="EMBL/GenBank/DDBJ databases">
        <title>The genome of Folsomia candida.</title>
        <authorList>
            <person name="Faddeeva A."/>
            <person name="Derks M.F."/>
            <person name="Anvar Y."/>
            <person name="Smit S."/>
            <person name="Van Straalen N."/>
            <person name="Roelofs D."/>
        </authorList>
    </citation>
    <scope>NUCLEOTIDE SEQUENCE [LARGE SCALE GENOMIC DNA]</scope>
    <source>
        <strain evidence="8 9">VU population</strain>
        <tissue evidence="8">Whole body</tissue>
    </source>
</reference>
<dbReference type="OrthoDB" id="442970at2759"/>
<feature type="compositionally biased region" description="Acidic residues" evidence="6">
    <location>
        <begin position="209"/>
        <end position="222"/>
    </location>
</feature>
<comment type="catalytic activity">
    <reaction evidence="5">
        <text>[protein]-peptidylproline (omega=180) = [protein]-peptidylproline (omega=0)</text>
        <dbReference type="Rhea" id="RHEA:16237"/>
        <dbReference type="Rhea" id="RHEA-COMP:10747"/>
        <dbReference type="Rhea" id="RHEA-COMP:10748"/>
        <dbReference type="ChEBI" id="CHEBI:83833"/>
        <dbReference type="ChEBI" id="CHEBI:83834"/>
        <dbReference type="EC" id="5.2.1.8"/>
    </reaction>
</comment>
<dbReference type="STRING" id="158441.A0A226E059"/>
<evidence type="ECO:0000256" key="4">
    <source>
        <dbReference type="ARBA" id="ARBA00046368"/>
    </source>
</evidence>
<dbReference type="InterPro" id="IPR002130">
    <property type="entry name" value="Cyclophilin-type_PPIase_dom"/>
</dbReference>
<keyword evidence="5 8" id="KW-0413">Isomerase</keyword>
<keyword evidence="5" id="KW-0697">Rotamase</keyword>
<dbReference type="SUPFAM" id="SSF50891">
    <property type="entry name" value="Cyclophilin-like"/>
    <property type="match status" value="1"/>
</dbReference>